<accession>A0A1G5JJ17</accession>
<evidence type="ECO:0000313" key="2">
    <source>
        <dbReference type="EMBL" id="SCY88346.1"/>
    </source>
</evidence>
<keyword evidence="1" id="KW-0472">Membrane</keyword>
<proteinExistence type="predicted"/>
<dbReference type="AlphaFoldDB" id="A0A1G5JJ17"/>
<dbReference type="Proteomes" id="UP000198636">
    <property type="component" value="Unassembled WGS sequence"/>
</dbReference>
<protein>
    <submittedName>
        <fullName evidence="2">Uncharacterized protein</fullName>
    </submittedName>
</protein>
<dbReference type="RefSeq" id="WP_091545036.1">
    <property type="nucleotide sequence ID" value="NZ_FMUS01000020.1"/>
</dbReference>
<dbReference type="EMBL" id="FMUS01000020">
    <property type="protein sequence ID" value="SCY88346.1"/>
    <property type="molecule type" value="Genomic_DNA"/>
</dbReference>
<sequence length="98" mass="11259">MSKFKKINLDKIDELSMNIISYIFLVASLFFLYTAYVSADLPEIPRKTVLFLTSPIGGFLVSLLLFLIFRGALIIKKTQMALDRFNELYDSNLSNKEQ</sequence>
<gene>
    <name evidence="2" type="ORF">SAMN03080606_02870</name>
</gene>
<evidence type="ECO:0000256" key="1">
    <source>
        <dbReference type="SAM" id="Phobius"/>
    </source>
</evidence>
<dbReference type="OrthoDB" id="9946272at2"/>
<feature type="transmembrane region" description="Helical" evidence="1">
    <location>
        <begin position="20"/>
        <end position="39"/>
    </location>
</feature>
<keyword evidence="1" id="KW-1133">Transmembrane helix</keyword>
<name>A0A1G5JJ17_9FIRM</name>
<organism evidence="2 3">
    <name type="scientific">Alkaliphilus peptidifermentans DSM 18978</name>
    <dbReference type="NCBI Taxonomy" id="1120976"/>
    <lineage>
        <taxon>Bacteria</taxon>
        <taxon>Bacillati</taxon>
        <taxon>Bacillota</taxon>
        <taxon>Clostridia</taxon>
        <taxon>Peptostreptococcales</taxon>
        <taxon>Natronincolaceae</taxon>
        <taxon>Alkaliphilus</taxon>
    </lineage>
</organism>
<keyword evidence="3" id="KW-1185">Reference proteome</keyword>
<reference evidence="2 3" key="1">
    <citation type="submission" date="2016-10" db="EMBL/GenBank/DDBJ databases">
        <authorList>
            <person name="de Groot N.N."/>
        </authorList>
    </citation>
    <scope>NUCLEOTIDE SEQUENCE [LARGE SCALE GENOMIC DNA]</scope>
    <source>
        <strain evidence="2 3">DSM 18978</strain>
    </source>
</reference>
<keyword evidence="1" id="KW-0812">Transmembrane</keyword>
<evidence type="ECO:0000313" key="3">
    <source>
        <dbReference type="Proteomes" id="UP000198636"/>
    </source>
</evidence>
<feature type="transmembrane region" description="Helical" evidence="1">
    <location>
        <begin position="51"/>
        <end position="75"/>
    </location>
</feature>